<feature type="domain" description="Amidohydrolase-related" evidence="2">
    <location>
        <begin position="60"/>
        <end position="417"/>
    </location>
</feature>
<keyword evidence="4" id="KW-1185">Reference proteome</keyword>
<dbReference type="EMBL" id="BOMY01000022">
    <property type="protein sequence ID" value="GIF20392.1"/>
    <property type="molecule type" value="Genomic_DNA"/>
</dbReference>
<protein>
    <submittedName>
        <fullName evidence="3">Xaa-Pro dipeptidase</fullName>
    </submittedName>
</protein>
<gene>
    <name evidence="3" type="ORF">Ate02nite_31220</name>
</gene>
<dbReference type="RefSeq" id="WP_203805997.1">
    <property type="nucleotide sequence ID" value="NZ_BOMY01000022.1"/>
</dbReference>
<evidence type="ECO:0000313" key="3">
    <source>
        <dbReference type="EMBL" id="GIF20392.1"/>
    </source>
</evidence>
<dbReference type="PANTHER" id="PTHR43135:SF3">
    <property type="entry name" value="ALPHA-D-RIBOSE 1-METHYLPHOSPHONATE 5-TRIPHOSPHATE DIPHOSPHATASE"/>
    <property type="match status" value="1"/>
</dbReference>
<dbReference type="GO" id="GO:0016810">
    <property type="term" value="F:hydrolase activity, acting on carbon-nitrogen (but not peptide) bonds"/>
    <property type="evidence" value="ECO:0007669"/>
    <property type="project" value="InterPro"/>
</dbReference>
<dbReference type="Proteomes" id="UP000623608">
    <property type="component" value="Unassembled WGS sequence"/>
</dbReference>
<dbReference type="InterPro" id="IPR011059">
    <property type="entry name" value="Metal-dep_hydrolase_composite"/>
</dbReference>
<evidence type="ECO:0000256" key="1">
    <source>
        <dbReference type="SAM" id="MobiDB-lite"/>
    </source>
</evidence>
<dbReference type="AlphaFoldDB" id="A0A919TTV4"/>
<dbReference type="InterPro" id="IPR051781">
    <property type="entry name" value="Metallo-dep_Hydrolase"/>
</dbReference>
<organism evidence="3 4">
    <name type="scientific">Paractinoplanes tereljensis</name>
    <dbReference type="NCBI Taxonomy" id="571912"/>
    <lineage>
        <taxon>Bacteria</taxon>
        <taxon>Bacillati</taxon>
        <taxon>Actinomycetota</taxon>
        <taxon>Actinomycetes</taxon>
        <taxon>Micromonosporales</taxon>
        <taxon>Micromonosporaceae</taxon>
        <taxon>Paractinoplanes</taxon>
    </lineage>
</organism>
<name>A0A919TTV4_9ACTN</name>
<dbReference type="SUPFAM" id="SSF51556">
    <property type="entry name" value="Metallo-dependent hydrolases"/>
    <property type="match status" value="1"/>
</dbReference>
<dbReference type="SUPFAM" id="SSF51338">
    <property type="entry name" value="Composite domain of metallo-dependent hydrolases"/>
    <property type="match status" value="1"/>
</dbReference>
<dbReference type="InterPro" id="IPR032466">
    <property type="entry name" value="Metal_Hydrolase"/>
</dbReference>
<evidence type="ECO:0000313" key="4">
    <source>
        <dbReference type="Proteomes" id="UP000623608"/>
    </source>
</evidence>
<accession>A0A919TTV4</accession>
<dbReference type="InterPro" id="IPR006680">
    <property type="entry name" value="Amidohydro-rel"/>
</dbReference>
<dbReference type="Pfam" id="PF01979">
    <property type="entry name" value="Amidohydro_1"/>
    <property type="match status" value="1"/>
</dbReference>
<dbReference type="Gene3D" id="3.20.20.140">
    <property type="entry name" value="Metal-dependent hydrolases"/>
    <property type="match status" value="1"/>
</dbReference>
<dbReference type="Gene3D" id="2.30.40.10">
    <property type="entry name" value="Urease, subunit C, domain 1"/>
    <property type="match status" value="1"/>
</dbReference>
<feature type="region of interest" description="Disordered" evidence="1">
    <location>
        <begin position="148"/>
        <end position="174"/>
    </location>
</feature>
<comment type="caution">
    <text evidence="3">The sequence shown here is derived from an EMBL/GenBank/DDBJ whole genome shotgun (WGS) entry which is preliminary data.</text>
</comment>
<evidence type="ECO:0000259" key="2">
    <source>
        <dbReference type="Pfam" id="PF01979"/>
    </source>
</evidence>
<reference evidence="3" key="1">
    <citation type="submission" date="2021-01" db="EMBL/GenBank/DDBJ databases">
        <title>Whole genome shotgun sequence of Actinoplanes tereljensis NBRC 105297.</title>
        <authorList>
            <person name="Komaki H."/>
            <person name="Tamura T."/>
        </authorList>
    </citation>
    <scope>NUCLEOTIDE SEQUENCE</scope>
    <source>
        <strain evidence="3">NBRC 105297</strain>
    </source>
</reference>
<dbReference type="PANTHER" id="PTHR43135">
    <property type="entry name" value="ALPHA-D-RIBOSE 1-METHYLPHOSPHONATE 5-TRIPHOSPHATE DIPHOSPHATASE"/>
    <property type="match status" value="1"/>
</dbReference>
<proteinExistence type="predicted"/>
<sequence>MARTVFIKGLVFDGSGSAPAPGEVVVDGDRVVEVRAGWQDEHGDDQANYDVQIVDATGCTVMPGMVESHSHLTFPSAVGHIDPSFNPPLDVSFFHHIEGLPSELARAERNAAILLDHGFTSAYSAGSILPMPVEVILRDKIKAGAVPGPRMRAASMERDNHPVRPDGHTEPDWQGPEACARWVREQAAQGYDSVKFLLSNDDVFVPGGSQITQYTLEEAMAAGAQARESGVWLNCHAQSAESVKLAVKAGFRSIYHCTYADEEALDLLESVKDTVFVSPAPGIIYANVYEGEEYGITREVAEKMGSVAALDGMRAVYPEIRRRGIRALPGGDYGFPNNPIGRNARDLQLFVEELGYSPLEALTAATQLGGQLLDLGDIGMLKPGWIADVLVVEGNPAEDVRILQNKDNLRVIMQAGRLHKAPAVA</sequence>
<feature type="compositionally biased region" description="Basic and acidic residues" evidence="1">
    <location>
        <begin position="155"/>
        <end position="171"/>
    </location>
</feature>